<dbReference type="Pfam" id="PF00724">
    <property type="entry name" value="Oxidored_FMN"/>
    <property type="match status" value="1"/>
</dbReference>
<evidence type="ECO:0000313" key="10">
    <source>
        <dbReference type="EMBL" id="GAI31085.1"/>
    </source>
</evidence>
<dbReference type="PANTHER" id="PTHR42917">
    <property type="entry name" value="2,4-DIENOYL-COA REDUCTASE"/>
    <property type="match status" value="1"/>
</dbReference>
<dbReference type="InterPro" id="IPR051793">
    <property type="entry name" value="NADH:flavin_oxidoreductase"/>
</dbReference>
<comment type="cofactor">
    <cofactor evidence="1">
        <name>FMN</name>
        <dbReference type="ChEBI" id="CHEBI:58210"/>
    </cofactor>
</comment>
<evidence type="ECO:0000256" key="4">
    <source>
        <dbReference type="ARBA" id="ARBA00022643"/>
    </source>
</evidence>
<keyword evidence="3" id="KW-0285">Flavoprotein</keyword>
<evidence type="ECO:0000256" key="2">
    <source>
        <dbReference type="ARBA" id="ARBA00001966"/>
    </source>
</evidence>
<name>X1NWC9_9ZZZZ</name>
<accession>X1NWC9</accession>
<evidence type="ECO:0000259" key="9">
    <source>
        <dbReference type="Pfam" id="PF00724"/>
    </source>
</evidence>
<reference evidence="10" key="1">
    <citation type="journal article" date="2014" name="Front. Microbiol.">
        <title>High frequency of phylogenetically diverse reductive dehalogenase-homologous genes in deep subseafloor sedimentary metagenomes.</title>
        <authorList>
            <person name="Kawai M."/>
            <person name="Futagami T."/>
            <person name="Toyoda A."/>
            <person name="Takaki Y."/>
            <person name="Nishi S."/>
            <person name="Hori S."/>
            <person name="Arai W."/>
            <person name="Tsubouchi T."/>
            <person name="Morono Y."/>
            <person name="Uchiyama I."/>
            <person name="Ito T."/>
            <person name="Fujiyama A."/>
            <person name="Inagaki F."/>
            <person name="Takami H."/>
        </authorList>
    </citation>
    <scope>NUCLEOTIDE SEQUENCE</scope>
    <source>
        <strain evidence="10">Expedition CK06-06</strain>
    </source>
</reference>
<dbReference type="SUPFAM" id="SSF51395">
    <property type="entry name" value="FMN-linked oxidoreductases"/>
    <property type="match status" value="1"/>
</dbReference>
<dbReference type="AlphaFoldDB" id="X1NWC9"/>
<protein>
    <recommendedName>
        <fullName evidence="9">NADH:flavin oxidoreductase/NADH oxidase N-terminal domain-containing protein</fullName>
    </recommendedName>
</protein>
<dbReference type="InterPro" id="IPR013785">
    <property type="entry name" value="Aldolase_TIM"/>
</dbReference>
<evidence type="ECO:0000256" key="8">
    <source>
        <dbReference type="ARBA" id="ARBA00023014"/>
    </source>
</evidence>
<evidence type="ECO:0000256" key="6">
    <source>
        <dbReference type="ARBA" id="ARBA00023002"/>
    </source>
</evidence>
<dbReference type="GO" id="GO:0051536">
    <property type="term" value="F:iron-sulfur cluster binding"/>
    <property type="evidence" value="ECO:0007669"/>
    <property type="project" value="UniProtKB-KW"/>
</dbReference>
<dbReference type="GO" id="GO:0010181">
    <property type="term" value="F:FMN binding"/>
    <property type="evidence" value="ECO:0007669"/>
    <property type="project" value="InterPro"/>
</dbReference>
<dbReference type="Gene3D" id="3.20.20.70">
    <property type="entry name" value="Aldolase class I"/>
    <property type="match status" value="1"/>
</dbReference>
<dbReference type="InterPro" id="IPR001155">
    <property type="entry name" value="OxRdtase_FMN_N"/>
</dbReference>
<comment type="caution">
    <text evidence="10">The sequence shown here is derived from an EMBL/GenBank/DDBJ whole genome shotgun (WGS) entry which is preliminary data.</text>
</comment>
<sequence>MPEGIKLKHQFGLYAAESPPKLTARPVWIPFPRGLPGAPQAPQNLTNATFTPAVLEELTAGIKKVVTVPVIAVGKITPEAGERMLEEKKADLIAIGKALLADPEFLNKVASGRLEDITPCIGCMECRDDLRNPEVIGIRCQVNAALGREEESKIVPAKKSRVKLGT</sequence>
<proteinExistence type="predicted"/>
<gene>
    <name evidence="10" type="ORF">S06H3_26761</name>
</gene>
<comment type="cofactor">
    <cofactor evidence="2">
        <name>[4Fe-4S] cluster</name>
        <dbReference type="ChEBI" id="CHEBI:49883"/>
    </cofactor>
</comment>
<evidence type="ECO:0000256" key="5">
    <source>
        <dbReference type="ARBA" id="ARBA00022723"/>
    </source>
</evidence>
<dbReference type="GO" id="GO:0016491">
    <property type="term" value="F:oxidoreductase activity"/>
    <property type="evidence" value="ECO:0007669"/>
    <property type="project" value="UniProtKB-KW"/>
</dbReference>
<evidence type="ECO:0000256" key="7">
    <source>
        <dbReference type="ARBA" id="ARBA00023004"/>
    </source>
</evidence>
<keyword evidence="8" id="KW-0411">Iron-sulfur</keyword>
<keyword evidence="5" id="KW-0479">Metal-binding</keyword>
<evidence type="ECO:0000256" key="1">
    <source>
        <dbReference type="ARBA" id="ARBA00001917"/>
    </source>
</evidence>
<evidence type="ECO:0000256" key="3">
    <source>
        <dbReference type="ARBA" id="ARBA00022630"/>
    </source>
</evidence>
<dbReference type="EMBL" id="BARV01015489">
    <property type="protein sequence ID" value="GAI31085.1"/>
    <property type="molecule type" value="Genomic_DNA"/>
</dbReference>
<organism evidence="10">
    <name type="scientific">marine sediment metagenome</name>
    <dbReference type="NCBI Taxonomy" id="412755"/>
    <lineage>
        <taxon>unclassified sequences</taxon>
        <taxon>metagenomes</taxon>
        <taxon>ecological metagenomes</taxon>
    </lineage>
</organism>
<feature type="domain" description="NADH:flavin oxidoreductase/NADH oxidase N-terminal" evidence="9">
    <location>
        <begin position="58"/>
        <end position="113"/>
    </location>
</feature>
<keyword evidence="7" id="KW-0408">Iron</keyword>
<dbReference type="PANTHER" id="PTHR42917:SF2">
    <property type="entry name" value="2,4-DIENOYL-COA REDUCTASE [(2E)-ENOYL-COA-PRODUCING]"/>
    <property type="match status" value="1"/>
</dbReference>
<keyword evidence="4" id="KW-0288">FMN</keyword>
<keyword evidence="6" id="KW-0560">Oxidoreductase</keyword>
<dbReference type="GO" id="GO:0046872">
    <property type="term" value="F:metal ion binding"/>
    <property type="evidence" value="ECO:0007669"/>
    <property type="project" value="UniProtKB-KW"/>
</dbReference>